<evidence type="ECO:0000313" key="2">
    <source>
        <dbReference type="WBParaSite" id="TMUE_1000003175.1"/>
    </source>
</evidence>
<dbReference type="Proteomes" id="UP000046395">
    <property type="component" value="Unassembled WGS sequence"/>
</dbReference>
<dbReference type="STRING" id="70415.A0A5S6Q7S6"/>
<dbReference type="AlphaFoldDB" id="A0A5S6Q7S6"/>
<protein>
    <submittedName>
        <fullName evidence="2">Uncharacterized protein</fullName>
    </submittedName>
</protein>
<dbReference type="WBParaSite" id="TMUE_1000003175.1">
    <property type="protein sequence ID" value="TMUE_1000003175.1"/>
    <property type="gene ID" value="WBGene00293427"/>
</dbReference>
<organism evidence="1 2">
    <name type="scientific">Trichuris muris</name>
    <name type="common">Mouse whipworm</name>
    <dbReference type="NCBI Taxonomy" id="70415"/>
    <lineage>
        <taxon>Eukaryota</taxon>
        <taxon>Metazoa</taxon>
        <taxon>Ecdysozoa</taxon>
        <taxon>Nematoda</taxon>
        <taxon>Enoplea</taxon>
        <taxon>Dorylaimia</taxon>
        <taxon>Trichinellida</taxon>
        <taxon>Trichuridae</taxon>
        <taxon>Trichuris</taxon>
    </lineage>
</organism>
<name>A0A5S6Q7S6_TRIMR</name>
<evidence type="ECO:0000313" key="1">
    <source>
        <dbReference type="Proteomes" id="UP000046395"/>
    </source>
</evidence>
<accession>A0A5S6Q7S6</accession>
<reference evidence="2" key="1">
    <citation type="submission" date="2019-12" db="UniProtKB">
        <authorList>
            <consortium name="WormBaseParasite"/>
        </authorList>
    </citation>
    <scope>IDENTIFICATION</scope>
</reference>
<proteinExistence type="predicted"/>
<sequence>MFIRLSRRYVEAPFIVWKFLLPNREDNYRQECAQVEGIIEEITKVGISKLNLENLNTQVVKEVLQSKLEQLTNEDLNFGVQNVDIDDSEEDEEDSSGDRVKTFFLKELGELLSAAEALKAKAVSADLDIGRRMQFGREVNSAVLVYKQPVGRGCNGRSLQGSRGYESADVIVGLHTESESNRCSLNHEAKFKVTAGSLATFNFNLRQASNQTDSRTHEFAP</sequence>
<keyword evidence="1" id="KW-1185">Reference proteome</keyword>